<sequence>MKFNAGDFPLTLRVEDLQKILRLSRASAYELTKQKGFPSIRVGRRILIPRDAFFKWYGIDIYPLAEKVNEMGEGIE</sequence>
<organism evidence="2 3">
    <name type="scientific">Priestia megaterium</name>
    <name type="common">Bacillus megaterium</name>
    <dbReference type="NCBI Taxonomy" id="1404"/>
    <lineage>
        <taxon>Bacteria</taxon>
        <taxon>Bacillati</taxon>
        <taxon>Bacillota</taxon>
        <taxon>Bacilli</taxon>
        <taxon>Bacillales</taxon>
        <taxon>Bacillaceae</taxon>
        <taxon>Priestia</taxon>
    </lineage>
</organism>
<dbReference type="AlphaFoldDB" id="A0A6H1P279"/>
<dbReference type="Proteomes" id="UP000501868">
    <property type="component" value="Chromosome"/>
</dbReference>
<reference evidence="2 3" key="2">
    <citation type="submission" date="2020-04" db="EMBL/GenBank/DDBJ databases">
        <authorList>
            <person name="Fomenkov A."/>
            <person name="Anton B.P."/>
            <person name="Roberts R.J."/>
        </authorList>
    </citation>
    <scope>NUCLEOTIDE SEQUENCE [LARGE SCALE GENOMIC DNA]</scope>
    <source>
        <strain evidence="2 3">S2</strain>
    </source>
</reference>
<gene>
    <name evidence="2" type="ORF">HFZ78_13525</name>
</gene>
<name>A0A6H1P279_PRIMG</name>
<dbReference type="InterPro" id="IPR041657">
    <property type="entry name" value="HTH_17"/>
</dbReference>
<accession>A0A6H1P279</accession>
<evidence type="ECO:0000313" key="3">
    <source>
        <dbReference type="Proteomes" id="UP000501868"/>
    </source>
</evidence>
<evidence type="ECO:0000259" key="1">
    <source>
        <dbReference type="Pfam" id="PF12728"/>
    </source>
</evidence>
<dbReference type="EMBL" id="CP051128">
    <property type="protein sequence ID" value="QIZ07628.1"/>
    <property type="molecule type" value="Genomic_DNA"/>
</dbReference>
<dbReference type="Pfam" id="PF12728">
    <property type="entry name" value="HTH_17"/>
    <property type="match status" value="1"/>
</dbReference>
<reference evidence="2 3" key="1">
    <citation type="submission" date="2020-04" db="EMBL/GenBank/DDBJ databases">
        <title>Genome-Wide Identification of 5-Methylcytosine Sites in Bacterial Genomes By High-Throughput Sequencing of MspJI Restriction Fragments.</title>
        <authorList>
            <person name="Wu V."/>
        </authorList>
    </citation>
    <scope>NUCLEOTIDE SEQUENCE [LARGE SCALE GENOMIC DNA]</scope>
    <source>
        <strain evidence="2 3">S2</strain>
    </source>
</reference>
<proteinExistence type="predicted"/>
<evidence type="ECO:0000313" key="2">
    <source>
        <dbReference type="EMBL" id="QIZ07628.1"/>
    </source>
</evidence>
<feature type="domain" description="Helix-turn-helix" evidence="1">
    <location>
        <begin position="12"/>
        <end position="56"/>
    </location>
</feature>
<protein>
    <submittedName>
        <fullName evidence="2">Helix-turn-helix domain-containing protein</fullName>
    </submittedName>
</protein>